<dbReference type="AlphaFoldDB" id="A0AA48H176"/>
<accession>A0AA48H176</accession>
<dbReference type="Proteomes" id="UP001238179">
    <property type="component" value="Chromosome"/>
</dbReference>
<evidence type="ECO:0000313" key="3">
    <source>
        <dbReference type="Proteomes" id="UP001238179"/>
    </source>
</evidence>
<feature type="compositionally biased region" description="Basic and acidic residues" evidence="1">
    <location>
        <begin position="210"/>
        <end position="233"/>
    </location>
</feature>
<dbReference type="KEGG" id="msil:METEAL_33320"/>
<name>A0AA48H176_9BACT</name>
<feature type="region of interest" description="Disordered" evidence="1">
    <location>
        <begin position="205"/>
        <end position="233"/>
    </location>
</feature>
<evidence type="ECO:0000256" key="1">
    <source>
        <dbReference type="SAM" id="MobiDB-lite"/>
    </source>
</evidence>
<dbReference type="RefSeq" id="WP_316412829.1">
    <property type="nucleotide sequence ID" value="NZ_AP027080.1"/>
</dbReference>
<gene>
    <name evidence="2" type="ORF">METEAL_33320</name>
</gene>
<reference evidence="3" key="1">
    <citation type="journal article" date="2023" name="Int. J. Syst. Evol. Microbiol.">
        <title>Mesoterricola silvestris gen. nov., sp. nov., Mesoterricola sediminis sp. nov., Geothrix oryzae sp. nov., Geothrix edaphica sp. nov., Geothrix rubra sp. nov., and Geothrix limicola sp. nov., six novel members of Acidobacteriota isolated from soils.</title>
        <authorList>
            <person name="Itoh H."/>
            <person name="Sugisawa Y."/>
            <person name="Mise K."/>
            <person name="Xu Z."/>
            <person name="Kuniyasu M."/>
            <person name="Ushijima N."/>
            <person name="Kawano K."/>
            <person name="Kobayashi E."/>
            <person name="Shiratori Y."/>
            <person name="Masuda Y."/>
            <person name="Senoo K."/>
        </authorList>
    </citation>
    <scope>NUCLEOTIDE SEQUENCE [LARGE SCALE GENOMIC DNA]</scope>
    <source>
        <strain evidence="3">W79</strain>
    </source>
</reference>
<evidence type="ECO:0000313" key="2">
    <source>
        <dbReference type="EMBL" id="BDU74158.1"/>
    </source>
</evidence>
<keyword evidence="3" id="KW-1185">Reference proteome</keyword>
<proteinExistence type="predicted"/>
<sequence>MNDLNDSLDHPGGEALSIRDQALPPSVAQGRARVKVYGEEKARRAAEREAFETAIREGRMPRIGYQAAVLGKGAFDYRDEIKKVGGSYKKPTKTWLLKPVEDPARREEAQGVLNDLARRDVDITWIGAPGMSTHVLLTLREQAVKVAGQEGSEAGAIPEDLQKLAGTYGLGLALDLQNPSAQVSPLGRIQGHAWYAHPIGIPSAVPAAPEQDRKADPAKREEPKDGTPEDPWKGQRWVRLNIPAMEERLLGKGGDSGLPRPSAAHFKVFLILLTHMDEWNVVQETQQELAGILGMKPSRFSEALKELEALKCIQRFGGRTKAAHIRVNPGMVTRTTRVCHAKVVHDWDHDRAGLKRRLGLP</sequence>
<dbReference type="EMBL" id="AP027080">
    <property type="protein sequence ID" value="BDU74158.1"/>
    <property type="molecule type" value="Genomic_DNA"/>
</dbReference>
<protein>
    <submittedName>
        <fullName evidence="2">Uncharacterized protein</fullName>
    </submittedName>
</protein>
<feature type="region of interest" description="Disordered" evidence="1">
    <location>
        <begin position="1"/>
        <end position="24"/>
    </location>
</feature>
<organism evidence="2 3">
    <name type="scientific">Mesoterricola silvestris</name>
    <dbReference type="NCBI Taxonomy" id="2927979"/>
    <lineage>
        <taxon>Bacteria</taxon>
        <taxon>Pseudomonadati</taxon>
        <taxon>Acidobacteriota</taxon>
        <taxon>Holophagae</taxon>
        <taxon>Holophagales</taxon>
        <taxon>Holophagaceae</taxon>
        <taxon>Mesoterricola</taxon>
    </lineage>
</organism>